<comment type="caution">
    <text evidence="1">The sequence shown here is derived from an EMBL/GenBank/DDBJ whole genome shotgun (WGS) entry which is preliminary data.</text>
</comment>
<dbReference type="RefSeq" id="WP_085128179.1">
    <property type="nucleotide sequence ID" value="NZ_LQOT01000025.1"/>
</dbReference>
<dbReference type="EMBL" id="LQOT01000025">
    <property type="protein sequence ID" value="ORV49010.1"/>
    <property type="molecule type" value="Genomic_DNA"/>
</dbReference>
<reference evidence="1 2" key="1">
    <citation type="submission" date="2016-01" db="EMBL/GenBank/DDBJ databases">
        <title>The new phylogeny of the genus Mycobacterium.</title>
        <authorList>
            <person name="Tarcisio F."/>
            <person name="Conor M."/>
            <person name="Antonella G."/>
            <person name="Elisabetta G."/>
            <person name="Giulia F.S."/>
            <person name="Sara T."/>
            <person name="Anna F."/>
            <person name="Clotilde B."/>
            <person name="Roberto B."/>
            <person name="Veronica D.S."/>
            <person name="Fabio R."/>
            <person name="Monica P."/>
            <person name="Olivier J."/>
            <person name="Enrico T."/>
            <person name="Nicola S."/>
        </authorList>
    </citation>
    <scope>NUCLEOTIDE SEQUENCE [LARGE SCALE GENOMIC DNA]</scope>
    <source>
        <strain evidence="1 2">ATCC 27353</strain>
    </source>
</reference>
<accession>A0A1X1TWP9</accession>
<dbReference type="Proteomes" id="UP000193465">
    <property type="component" value="Unassembled WGS sequence"/>
</dbReference>
<organism evidence="1 2">
    <name type="scientific">Mycolicibacter engbaekii</name>
    <dbReference type="NCBI Taxonomy" id="188915"/>
    <lineage>
        <taxon>Bacteria</taxon>
        <taxon>Bacillati</taxon>
        <taxon>Actinomycetota</taxon>
        <taxon>Actinomycetes</taxon>
        <taxon>Mycobacteriales</taxon>
        <taxon>Mycobacteriaceae</taxon>
        <taxon>Mycolicibacter</taxon>
    </lineage>
</organism>
<proteinExistence type="predicted"/>
<dbReference type="AlphaFoldDB" id="A0A1X1TWP9"/>
<evidence type="ECO:0008006" key="3">
    <source>
        <dbReference type="Google" id="ProtNLM"/>
    </source>
</evidence>
<evidence type="ECO:0000313" key="1">
    <source>
        <dbReference type="EMBL" id="ORV49010.1"/>
    </source>
</evidence>
<evidence type="ECO:0000313" key="2">
    <source>
        <dbReference type="Proteomes" id="UP000193465"/>
    </source>
</evidence>
<name>A0A1X1TWP9_9MYCO</name>
<sequence length="262" mass="28427">MSESGEDPSAVTRIILLGDRATVELRAELATDAATKNCMIVESFFFEAGEAGATDDLTSVGAVIAAVGRAISGRMDVWVPFPGPDFTREQHLRRMSMVLQRHGLNLRLTRDLFSAPIDGGMNEIDFALRREVRAVDDLDQAALAAEGAKSLSREIELALGGSRGSQTVRRIRADDTRNPLPPALPSATVPWPQRKRPLEDYVRWLVHGCGVTQAATARVLNSAGQRTPTGRPWQAGTVAKLLNGKYDGPRRRGDFTPDARAG</sequence>
<protein>
    <recommendedName>
        <fullName evidence="3">Recombinase domain-containing protein</fullName>
    </recommendedName>
</protein>
<dbReference type="STRING" id="188915.AWC02_07970"/>
<keyword evidence="2" id="KW-1185">Reference proteome</keyword>
<gene>
    <name evidence="1" type="ORF">AWC02_07970</name>
</gene>